<comment type="pathway">
    <text evidence="1 7">Pyrimidine metabolism; UMP biosynthesis via de novo pathway; UMP from orotate: step 2/2.</text>
</comment>
<dbReference type="InterPro" id="IPR001754">
    <property type="entry name" value="OMPdeCOase_dom"/>
</dbReference>
<proteinExistence type="inferred from homology"/>
<evidence type="ECO:0000256" key="4">
    <source>
        <dbReference type="ARBA" id="ARBA00022975"/>
    </source>
</evidence>
<dbReference type="EMBL" id="CAIZ01000172">
    <property type="protein sequence ID" value="CCH71513.1"/>
    <property type="molecule type" value="Genomic_DNA"/>
</dbReference>
<dbReference type="PANTHER" id="PTHR43375:SF1">
    <property type="entry name" value="OROTIDINE 5'-PHOSPHATE DECARBOXYLASE"/>
    <property type="match status" value="1"/>
</dbReference>
<comment type="catalytic activity">
    <reaction evidence="6 7">
        <text>orotidine 5'-phosphate + H(+) = UMP + CO2</text>
        <dbReference type="Rhea" id="RHEA:11596"/>
        <dbReference type="ChEBI" id="CHEBI:15378"/>
        <dbReference type="ChEBI" id="CHEBI:16526"/>
        <dbReference type="ChEBI" id="CHEBI:57538"/>
        <dbReference type="ChEBI" id="CHEBI:57865"/>
        <dbReference type="EC" id="4.1.1.23"/>
    </reaction>
</comment>
<dbReference type="GO" id="GO:0006207">
    <property type="term" value="P:'de novo' pyrimidine nucleobase biosynthetic process"/>
    <property type="evidence" value="ECO:0007669"/>
    <property type="project" value="InterPro"/>
</dbReference>
<feature type="domain" description="Orotidine 5'-phosphate decarboxylase" evidence="8">
    <location>
        <begin position="25"/>
        <end position="277"/>
    </location>
</feature>
<evidence type="ECO:0000259" key="8">
    <source>
        <dbReference type="SMART" id="SM00934"/>
    </source>
</evidence>
<accession>N0E3G3</accession>
<protein>
    <recommendedName>
        <fullName evidence="7">Orotidine 5'-phosphate decarboxylase</fullName>
        <ecNumber evidence="7">4.1.1.23</ecNumber>
    </recommendedName>
    <alternativeName>
        <fullName evidence="7">OMP decarboxylase</fullName>
        <shortName evidence="7">OMPDCase</shortName>
        <shortName evidence="7">OMPdecase</shortName>
    </alternativeName>
</protein>
<dbReference type="GO" id="GO:0004590">
    <property type="term" value="F:orotidine-5'-phosphate decarboxylase activity"/>
    <property type="evidence" value="ECO:0007669"/>
    <property type="project" value="UniProtKB-UniRule"/>
</dbReference>
<dbReference type="RefSeq" id="WP_010851339.1">
    <property type="nucleotide sequence ID" value="NZ_HF570956.1"/>
</dbReference>
<keyword evidence="3 7" id="KW-0210">Decarboxylase</keyword>
<dbReference type="Gene3D" id="3.20.20.70">
    <property type="entry name" value="Aldolase class I"/>
    <property type="match status" value="1"/>
</dbReference>
<organism evidence="9 10">
    <name type="scientific">Phycicoccus elongatus Lp2</name>
    <dbReference type="NCBI Taxonomy" id="1193181"/>
    <lineage>
        <taxon>Bacteria</taxon>
        <taxon>Bacillati</taxon>
        <taxon>Actinomycetota</taxon>
        <taxon>Actinomycetes</taxon>
        <taxon>Micrococcales</taxon>
        <taxon>Intrasporangiaceae</taxon>
        <taxon>Phycicoccus</taxon>
    </lineage>
</organism>
<evidence type="ECO:0000256" key="2">
    <source>
        <dbReference type="ARBA" id="ARBA00008847"/>
    </source>
</evidence>
<dbReference type="NCBIfam" id="TIGR02127">
    <property type="entry name" value="pyrF_sub2"/>
    <property type="match status" value="1"/>
</dbReference>
<dbReference type="SUPFAM" id="SSF51366">
    <property type="entry name" value="Ribulose-phoshate binding barrel"/>
    <property type="match status" value="1"/>
</dbReference>
<dbReference type="Proteomes" id="UP000013167">
    <property type="component" value="Unassembled WGS sequence"/>
</dbReference>
<evidence type="ECO:0000313" key="10">
    <source>
        <dbReference type="Proteomes" id="UP000013167"/>
    </source>
</evidence>
<reference evidence="9 10" key="1">
    <citation type="journal article" date="2013" name="ISME J.">
        <title>A metabolic model for members of the genus Tetrasphaera involved in enhanced biological phosphorus removal.</title>
        <authorList>
            <person name="Kristiansen R."/>
            <person name="Nguyen H.T.T."/>
            <person name="Saunders A.M."/>
            <person name="Nielsen J.L."/>
            <person name="Wimmer R."/>
            <person name="Le V.Q."/>
            <person name="McIlroy S.J."/>
            <person name="Petrovski S."/>
            <person name="Seviour R.J."/>
            <person name="Calteau A."/>
            <person name="Nielsen K.L."/>
            <person name="Nielsen P.H."/>
        </authorList>
    </citation>
    <scope>NUCLEOTIDE SEQUENCE [LARGE SCALE GENOMIC DNA]</scope>
    <source>
        <strain evidence="9 10">Lp2</strain>
    </source>
</reference>
<dbReference type="HOGENOM" id="CLU_060704_0_0_11"/>
<comment type="caution">
    <text evidence="9">The sequence shown here is derived from an EMBL/GenBank/DDBJ whole genome shotgun (WGS) entry which is preliminary data.</text>
</comment>
<gene>
    <name evidence="7 9" type="primary">pyrF</name>
    <name evidence="9" type="ORF">BN10_980008</name>
</gene>
<dbReference type="InterPro" id="IPR018089">
    <property type="entry name" value="OMPdecase_AS"/>
</dbReference>
<keyword evidence="5 7" id="KW-0456">Lyase</keyword>
<dbReference type="InterPro" id="IPR013785">
    <property type="entry name" value="Aldolase_TIM"/>
</dbReference>
<dbReference type="PROSITE" id="PS00156">
    <property type="entry name" value="OMPDECASE"/>
    <property type="match status" value="1"/>
</dbReference>
<dbReference type="UniPathway" id="UPA00070">
    <property type="reaction ID" value="UER00120"/>
</dbReference>
<dbReference type="CDD" id="cd04725">
    <property type="entry name" value="OMP_decarboxylase_like"/>
    <property type="match status" value="1"/>
</dbReference>
<dbReference type="AlphaFoldDB" id="N0E3G3"/>
<feature type="active site" description="Proton donor" evidence="7">
    <location>
        <position position="104"/>
    </location>
</feature>
<sequence>MTTPGPAAYQPFGVRLREAMATHGPLCAGVDPHRGLVESWGLAYDLSGLERFAMTCVEAFAGDVASVKPQSAFFEVFGARGVAVLERAVDAFTEAGTIVILDAKRGDIGSTMDAYAEAFLGKDAPSPADAVTVSPYLGYGSLRPAIDLAGHTGRGVFVLALTSNPEGPSVQHAQRDGISVARAIVEGAAADNAEAASRGEMGHVGLVVGATIGSALADLGIDLAASAAPILAPGLGAQGATPADLRAVFGAALPQVLPNASRSILAAGPDVSALRAAAREESERLAEMLAS</sequence>
<dbReference type="eggNOG" id="COG0284">
    <property type="taxonomic scope" value="Bacteria"/>
</dbReference>
<evidence type="ECO:0000256" key="1">
    <source>
        <dbReference type="ARBA" id="ARBA00004861"/>
    </source>
</evidence>
<evidence type="ECO:0000256" key="6">
    <source>
        <dbReference type="ARBA" id="ARBA00049157"/>
    </source>
</evidence>
<comment type="similarity">
    <text evidence="2 7">Belongs to the OMP decarboxylase family. Type 2 subfamily.</text>
</comment>
<name>N0E3G3_9MICO</name>
<keyword evidence="10" id="KW-1185">Reference proteome</keyword>
<dbReference type="EC" id="4.1.1.23" evidence="7"/>
<keyword evidence="4 7" id="KW-0665">Pyrimidine biosynthesis</keyword>
<dbReference type="InterPro" id="IPR011060">
    <property type="entry name" value="RibuloseP-bd_barrel"/>
</dbReference>
<dbReference type="PANTHER" id="PTHR43375">
    <property type="entry name" value="OROTIDINE 5'-PHOSPHATE DECARBOXYLASE"/>
    <property type="match status" value="1"/>
</dbReference>
<dbReference type="STRING" id="1193181.BN10_980008"/>
<dbReference type="SMART" id="SM00934">
    <property type="entry name" value="OMPdecase"/>
    <property type="match status" value="1"/>
</dbReference>
<evidence type="ECO:0000256" key="7">
    <source>
        <dbReference type="HAMAP-Rule" id="MF_01215"/>
    </source>
</evidence>
<dbReference type="InterPro" id="IPR011995">
    <property type="entry name" value="OMPdecase_type-2"/>
</dbReference>
<evidence type="ECO:0000256" key="5">
    <source>
        <dbReference type="ARBA" id="ARBA00023239"/>
    </source>
</evidence>
<evidence type="ECO:0000256" key="3">
    <source>
        <dbReference type="ARBA" id="ARBA00022793"/>
    </source>
</evidence>
<dbReference type="Pfam" id="PF00215">
    <property type="entry name" value="OMPdecase"/>
    <property type="match status" value="1"/>
</dbReference>
<dbReference type="HAMAP" id="MF_01215">
    <property type="entry name" value="OMPdecase_type2"/>
    <property type="match status" value="1"/>
</dbReference>
<dbReference type="GO" id="GO:0044205">
    <property type="term" value="P:'de novo' UMP biosynthetic process"/>
    <property type="evidence" value="ECO:0007669"/>
    <property type="project" value="UniProtKB-UniRule"/>
</dbReference>
<evidence type="ECO:0000313" key="9">
    <source>
        <dbReference type="EMBL" id="CCH71513.1"/>
    </source>
</evidence>